<keyword evidence="9" id="KW-0807">Transducer</keyword>
<keyword evidence="7 10" id="KW-0472">Membrane</keyword>
<dbReference type="EMBL" id="QDEB01116026">
    <property type="protein sequence ID" value="RZB40789.1"/>
    <property type="molecule type" value="Genomic_DNA"/>
</dbReference>
<keyword evidence="3" id="KW-0716">Sensory transduction</keyword>
<gene>
    <name evidence="11" type="ORF">BDFB_013428</name>
</gene>
<dbReference type="Proteomes" id="UP000292052">
    <property type="component" value="Unassembled WGS sequence"/>
</dbReference>
<evidence type="ECO:0000313" key="11">
    <source>
        <dbReference type="EMBL" id="RZB40789.1"/>
    </source>
</evidence>
<evidence type="ECO:0000256" key="9">
    <source>
        <dbReference type="ARBA" id="ARBA00023224"/>
    </source>
</evidence>
<evidence type="ECO:0000256" key="10">
    <source>
        <dbReference type="SAM" id="Phobius"/>
    </source>
</evidence>
<dbReference type="GO" id="GO:0007165">
    <property type="term" value="P:signal transduction"/>
    <property type="evidence" value="ECO:0007669"/>
    <property type="project" value="UniProtKB-KW"/>
</dbReference>
<dbReference type="PANTHER" id="PTHR21137">
    <property type="entry name" value="ODORANT RECEPTOR"/>
    <property type="match status" value="1"/>
</dbReference>
<keyword evidence="4 10" id="KW-0812">Transmembrane</keyword>
<accession>A0A482VCU4</accession>
<dbReference type="InterPro" id="IPR004117">
    <property type="entry name" value="7tm6_olfct_rcpt"/>
</dbReference>
<keyword evidence="6 10" id="KW-1133">Transmembrane helix</keyword>
<evidence type="ECO:0000256" key="7">
    <source>
        <dbReference type="ARBA" id="ARBA00023136"/>
    </source>
</evidence>
<evidence type="ECO:0000313" key="12">
    <source>
        <dbReference type="Proteomes" id="UP000292052"/>
    </source>
</evidence>
<proteinExistence type="predicted"/>
<dbReference type="OrthoDB" id="8196465at2759"/>
<evidence type="ECO:0000256" key="4">
    <source>
        <dbReference type="ARBA" id="ARBA00022692"/>
    </source>
</evidence>
<dbReference type="PANTHER" id="PTHR21137:SF35">
    <property type="entry name" value="ODORANT RECEPTOR 19A-RELATED"/>
    <property type="match status" value="1"/>
</dbReference>
<evidence type="ECO:0000256" key="2">
    <source>
        <dbReference type="ARBA" id="ARBA00022475"/>
    </source>
</evidence>
<evidence type="ECO:0000256" key="6">
    <source>
        <dbReference type="ARBA" id="ARBA00022989"/>
    </source>
</evidence>
<organism evidence="11 12">
    <name type="scientific">Asbolus verrucosus</name>
    <name type="common">Desert ironclad beetle</name>
    <dbReference type="NCBI Taxonomy" id="1661398"/>
    <lineage>
        <taxon>Eukaryota</taxon>
        <taxon>Metazoa</taxon>
        <taxon>Ecdysozoa</taxon>
        <taxon>Arthropoda</taxon>
        <taxon>Hexapoda</taxon>
        <taxon>Insecta</taxon>
        <taxon>Pterygota</taxon>
        <taxon>Neoptera</taxon>
        <taxon>Endopterygota</taxon>
        <taxon>Coleoptera</taxon>
        <taxon>Polyphaga</taxon>
        <taxon>Cucujiformia</taxon>
        <taxon>Tenebrionidae</taxon>
        <taxon>Pimeliinae</taxon>
        <taxon>Asbolus</taxon>
    </lineage>
</organism>
<dbReference type="GO" id="GO:0004984">
    <property type="term" value="F:olfactory receptor activity"/>
    <property type="evidence" value="ECO:0007669"/>
    <property type="project" value="InterPro"/>
</dbReference>
<dbReference type="AlphaFoldDB" id="A0A482VCU4"/>
<keyword evidence="8" id="KW-0675">Receptor</keyword>
<evidence type="ECO:0000256" key="8">
    <source>
        <dbReference type="ARBA" id="ARBA00023170"/>
    </source>
</evidence>
<protein>
    <submittedName>
        <fullName evidence="11">7tm 6 domain containing protein</fullName>
    </submittedName>
</protein>
<name>A0A482VCU4_ASBVE</name>
<feature type="transmembrane region" description="Helical" evidence="10">
    <location>
        <begin position="44"/>
        <end position="65"/>
    </location>
</feature>
<comment type="subcellular location">
    <subcellularLocation>
        <location evidence="1">Cell membrane</location>
        <topology evidence="1">Multi-pass membrane protein</topology>
    </subcellularLocation>
</comment>
<keyword evidence="12" id="KW-1185">Reference proteome</keyword>
<feature type="transmembrane region" description="Helical" evidence="10">
    <location>
        <begin position="120"/>
        <end position="142"/>
    </location>
</feature>
<comment type="caution">
    <text evidence="11">The sequence shown here is derived from an EMBL/GenBank/DDBJ whole genome shotgun (WGS) entry which is preliminary data.</text>
</comment>
<reference evidence="11 12" key="1">
    <citation type="submission" date="2017-03" db="EMBL/GenBank/DDBJ databases">
        <title>Genome of the blue death feigning beetle - Asbolus verrucosus.</title>
        <authorList>
            <person name="Rider S.D."/>
        </authorList>
    </citation>
    <scope>NUCLEOTIDE SEQUENCE [LARGE SCALE GENOMIC DNA]</scope>
    <source>
        <strain evidence="11">Butters</strain>
        <tissue evidence="11">Head and leg muscle</tissue>
    </source>
</reference>
<dbReference type="GO" id="GO:0005886">
    <property type="term" value="C:plasma membrane"/>
    <property type="evidence" value="ECO:0007669"/>
    <property type="project" value="UniProtKB-SubCell"/>
</dbReference>
<evidence type="ECO:0000256" key="1">
    <source>
        <dbReference type="ARBA" id="ARBA00004651"/>
    </source>
</evidence>
<keyword evidence="5" id="KW-0552">Olfaction</keyword>
<keyword evidence="2" id="KW-1003">Cell membrane</keyword>
<evidence type="ECO:0000256" key="5">
    <source>
        <dbReference type="ARBA" id="ARBA00022725"/>
    </source>
</evidence>
<sequence length="252" mass="29531">MAYGSMFFWSTYPIFDNSVKKYRLPFLAWYPYNTKISPYYEITYVYQVFGIIFLATTAVSVDNLIAALNVYIGAQFDILCDDVLHLYDVTNEITNFSEKLIKCVMHHQLILEFAKNSNCFFNWIVLGQFFISGITIGITMFQLTTQVVPLTSEFFSLVSFIMAIIVEIFMYCWFGNEVELKSRNILYAAFKSNWIDTSKEVKKNMIFFILRCQRPLKMSALNLFYLSLDTFMKILRASWSYFALLYQVGSRK</sequence>
<evidence type="ECO:0000256" key="3">
    <source>
        <dbReference type="ARBA" id="ARBA00022606"/>
    </source>
</evidence>
<dbReference type="GO" id="GO:0005549">
    <property type="term" value="F:odorant binding"/>
    <property type="evidence" value="ECO:0007669"/>
    <property type="project" value="InterPro"/>
</dbReference>
<dbReference type="Pfam" id="PF02949">
    <property type="entry name" value="7tm_6"/>
    <property type="match status" value="1"/>
</dbReference>
<feature type="transmembrane region" description="Helical" evidence="10">
    <location>
        <begin position="154"/>
        <end position="174"/>
    </location>
</feature>